<sequence length="67" mass="7592">MATTYTKPILATRIGTQADFSVPYGHRTVFGELMTEFDSTNVPYYQTVHQVRGIRPPSRPLSQFEGK</sequence>
<evidence type="ECO:0000313" key="1">
    <source>
        <dbReference type="EMBL" id="EAT80691.1"/>
    </source>
</evidence>
<reference evidence="2" key="1">
    <citation type="journal article" date="2007" name="Plant Cell">
        <title>Dothideomycete-plant interactions illuminated by genome sequencing and EST analysis of the wheat pathogen Stagonospora nodorum.</title>
        <authorList>
            <person name="Hane J.K."/>
            <person name="Lowe R.G."/>
            <person name="Solomon P.S."/>
            <person name="Tan K.C."/>
            <person name="Schoch C.L."/>
            <person name="Spatafora J.W."/>
            <person name="Crous P.W."/>
            <person name="Kodira C."/>
            <person name="Birren B.W."/>
            <person name="Galagan J.E."/>
            <person name="Torriani S.F."/>
            <person name="McDonald B.A."/>
            <person name="Oliver R.P."/>
        </authorList>
    </citation>
    <scope>NUCLEOTIDE SEQUENCE [LARGE SCALE GENOMIC DNA]</scope>
    <source>
        <strain evidence="2">SN15 / ATCC MYA-4574 / FGSC 10173</strain>
    </source>
</reference>
<organism evidence="1 2">
    <name type="scientific">Phaeosphaeria nodorum (strain SN15 / ATCC MYA-4574 / FGSC 10173)</name>
    <name type="common">Glume blotch fungus</name>
    <name type="synonym">Parastagonospora nodorum</name>
    <dbReference type="NCBI Taxonomy" id="321614"/>
    <lineage>
        <taxon>Eukaryota</taxon>
        <taxon>Fungi</taxon>
        <taxon>Dikarya</taxon>
        <taxon>Ascomycota</taxon>
        <taxon>Pezizomycotina</taxon>
        <taxon>Dothideomycetes</taxon>
        <taxon>Pleosporomycetidae</taxon>
        <taxon>Pleosporales</taxon>
        <taxon>Pleosporineae</taxon>
        <taxon>Phaeosphaeriaceae</taxon>
        <taxon>Parastagonospora</taxon>
    </lineage>
</organism>
<gene>
    <name evidence="1" type="ORF">SNOG_11647</name>
</gene>
<proteinExistence type="predicted"/>
<dbReference type="Proteomes" id="UP000001055">
    <property type="component" value="Unassembled WGS sequence"/>
</dbReference>
<accession>Q0U9B7</accession>
<dbReference type="AlphaFoldDB" id="Q0U9B7"/>
<dbReference type="InParanoid" id="Q0U9B7"/>
<dbReference type="KEGG" id="pno:SNOG_11647"/>
<dbReference type="GeneID" id="5978792"/>
<evidence type="ECO:0000313" key="2">
    <source>
        <dbReference type="Proteomes" id="UP000001055"/>
    </source>
</evidence>
<dbReference type="RefSeq" id="XP_001801886.1">
    <property type="nucleotide sequence ID" value="XM_001801834.1"/>
</dbReference>
<dbReference type="EMBL" id="CH445344">
    <property type="protein sequence ID" value="EAT80691.1"/>
    <property type="molecule type" value="Genomic_DNA"/>
</dbReference>
<protein>
    <submittedName>
        <fullName evidence="1">Uncharacterized protein</fullName>
    </submittedName>
</protein>
<name>Q0U9B7_PHANO</name>